<dbReference type="GO" id="GO:0016705">
    <property type="term" value="F:oxidoreductase activity, acting on paired donors, with incorporation or reduction of molecular oxygen"/>
    <property type="evidence" value="ECO:0007669"/>
    <property type="project" value="InterPro"/>
</dbReference>
<dbReference type="PANTHER" id="PTHR47955:SF8">
    <property type="entry name" value="CYTOCHROME P450 71D11-LIKE"/>
    <property type="match status" value="1"/>
</dbReference>
<dbReference type="GO" id="GO:0020037">
    <property type="term" value="F:heme binding"/>
    <property type="evidence" value="ECO:0007669"/>
    <property type="project" value="InterPro"/>
</dbReference>
<dbReference type="GO" id="GO:0005506">
    <property type="term" value="F:iron ion binding"/>
    <property type="evidence" value="ECO:0007669"/>
    <property type="project" value="InterPro"/>
</dbReference>
<dbReference type="AlphaFoldDB" id="A0AAV6Y668"/>
<evidence type="ECO:0000313" key="9">
    <source>
        <dbReference type="Proteomes" id="UP000826271"/>
    </source>
</evidence>
<keyword evidence="7" id="KW-0472">Membrane</keyword>
<dbReference type="Proteomes" id="UP000826271">
    <property type="component" value="Unassembled WGS sequence"/>
</dbReference>
<sequence>MKQKDVVMPIHSNHSLCKTCVSLMELYWFAVLLLLPLLSLLFVSKRTNEASSKTNLPPSPPTLPIIGNLHQLGKIPHRSLWKLSQKYGPVMLLKLGRVPTLVVSSPEMAKQVLKTHDLECCSRPYSHGAIKLSYNLLDVAFGPYSEYWREIRKLCVIELFTVKRVQSFWHVREREVARLINSISELSSKSNHPIEVNEKIFSLANNIICTIAFGRSYEGKQFEGYQKFQEAIDEAMAMLSSFWVADFFPKIGWVIDVVTGLHRRLEKCFRDFDTFFERVIEEHLDPNRPKPEHEDIINVLLRLSKDKTSPVQLSRDHIKSILMLSLPWLIPSLLLLFIPILYLLLNPSKPKTTTYNFPPSPQKLPIIGNLHQLGRIPHYSLYKLSEKHGHIMLLQLGRVPTLVVSSPELARDVLRTHDLDCCTRPLSRGQKKISYDFLDLAFSPYGEYWREMRKMCVMELFTSRRVQSYWYVREDEVGHLVDNIMRAAPNPVEMNDTMFTLTNNVICRVAFGTSHRGNQFEHGELKEVIDDAMTLLSGFSASDFFSPRVGWVIDLVTGLHWRLERCYRSFDTFFEKVIQEHLDPARPRPENEDIIDVMLGLAKERSTVVHLTKQHIKAVLVGEELNMEEEFGLNIRKRVPLHLVPIKYNWEDYKP</sequence>
<feature type="transmembrane region" description="Helical" evidence="7">
    <location>
        <begin position="321"/>
        <end position="345"/>
    </location>
</feature>
<reference evidence="8" key="1">
    <citation type="submission" date="2019-10" db="EMBL/GenBank/DDBJ databases">
        <authorList>
            <person name="Zhang R."/>
            <person name="Pan Y."/>
            <person name="Wang J."/>
            <person name="Ma R."/>
            <person name="Yu S."/>
        </authorList>
    </citation>
    <scope>NUCLEOTIDE SEQUENCE</scope>
    <source>
        <strain evidence="8">LA-IB0</strain>
        <tissue evidence="8">Leaf</tissue>
    </source>
</reference>
<keyword evidence="9" id="KW-1185">Reference proteome</keyword>
<proteinExistence type="inferred from homology"/>
<gene>
    <name evidence="8" type="ORF">BUALT_Bualt02G0073200</name>
</gene>
<evidence type="ECO:0000256" key="5">
    <source>
        <dbReference type="ARBA" id="ARBA00023002"/>
    </source>
</evidence>
<dbReference type="GO" id="GO:0016020">
    <property type="term" value="C:membrane"/>
    <property type="evidence" value="ECO:0007669"/>
    <property type="project" value="UniProtKB-SubCell"/>
</dbReference>
<keyword evidence="6" id="KW-0408">Iron</keyword>
<evidence type="ECO:0000313" key="8">
    <source>
        <dbReference type="EMBL" id="KAG8387937.1"/>
    </source>
</evidence>
<dbReference type="PANTHER" id="PTHR47955">
    <property type="entry name" value="CYTOCHROME P450 FAMILY 71 PROTEIN"/>
    <property type="match status" value="1"/>
</dbReference>
<dbReference type="SUPFAM" id="SSF48264">
    <property type="entry name" value="Cytochrome P450"/>
    <property type="match status" value="2"/>
</dbReference>
<dbReference type="GO" id="GO:0004497">
    <property type="term" value="F:monooxygenase activity"/>
    <property type="evidence" value="ECO:0007669"/>
    <property type="project" value="InterPro"/>
</dbReference>
<comment type="similarity">
    <text evidence="2">Belongs to the cytochrome P450 family.</text>
</comment>
<dbReference type="PRINTS" id="PR00463">
    <property type="entry name" value="EP450I"/>
</dbReference>
<evidence type="ECO:0000256" key="3">
    <source>
        <dbReference type="ARBA" id="ARBA00022617"/>
    </source>
</evidence>
<keyword evidence="7" id="KW-0812">Transmembrane</keyword>
<keyword evidence="5" id="KW-0560">Oxidoreductase</keyword>
<dbReference type="InterPro" id="IPR002401">
    <property type="entry name" value="Cyt_P450_E_grp-I"/>
</dbReference>
<comment type="caution">
    <text evidence="8">The sequence shown here is derived from an EMBL/GenBank/DDBJ whole genome shotgun (WGS) entry which is preliminary data.</text>
</comment>
<dbReference type="InterPro" id="IPR001128">
    <property type="entry name" value="Cyt_P450"/>
</dbReference>
<keyword evidence="3" id="KW-0349">Heme</keyword>
<keyword evidence="7" id="KW-1133">Transmembrane helix</keyword>
<feature type="transmembrane region" description="Helical" evidence="7">
    <location>
        <begin position="26"/>
        <end position="43"/>
    </location>
</feature>
<evidence type="ECO:0000256" key="7">
    <source>
        <dbReference type="SAM" id="Phobius"/>
    </source>
</evidence>
<comment type="subcellular location">
    <subcellularLocation>
        <location evidence="1">Membrane</location>
        <topology evidence="1">Single-pass membrane protein</topology>
    </subcellularLocation>
</comment>
<evidence type="ECO:0000256" key="1">
    <source>
        <dbReference type="ARBA" id="ARBA00004167"/>
    </source>
</evidence>
<dbReference type="Pfam" id="PF00067">
    <property type="entry name" value="p450"/>
    <property type="match status" value="2"/>
</dbReference>
<dbReference type="Gene3D" id="1.10.630.10">
    <property type="entry name" value="Cytochrome P450"/>
    <property type="match status" value="2"/>
</dbReference>
<protein>
    <recommendedName>
        <fullName evidence="10">Cytochrome P450</fullName>
    </recommendedName>
</protein>
<dbReference type="InterPro" id="IPR036396">
    <property type="entry name" value="Cyt_P450_sf"/>
</dbReference>
<evidence type="ECO:0000256" key="2">
    <source>
        <dbReference type="ARBA" id="ARBA00010617"/>
    </source>
</evidence>
<dbReference type="EMBL" id="WHWC01000002">
    <property type="protein sequence ID" value="KAG8387937.1"/>
    <property type="molecule type" value="Genomic_DNA"/>
</dbReference>
<organism evidence="8 9">
    <name type="scientific">Buddleja alternifolia</name>
    <dbReference type="NCBI Taxonomy" id="168488"/>
    <lineage>
        <taxon>Eukaryota</taxon>
        <taxon>Viridiplantae</taxon>
        <taxon>Streptophyta</taxon>
        <taxon>Embryophyta</taxon>
        <taxon>Tracheophyta</taxon>
        <taxon>Spermatophyta</taxon>
        <taxon>Magnoliopsida</taxon>
        <taxon>eudicotyledons</taxon>
        <taxon>Gunneridae</taxon>
        <taxon>Pentapetalae</taxon>
        <taxon>asterids</taxon>
        <taxon>lamiids</taxon>
        <taxon>Lamiales</taxon>
        <taxon>Scrophulariaceae</taxon>
        <taxon>Buddlejeae</taxon>
        <taxon>Buddleja</taxon>
    </lineage>
</organism>
<evidence type="ECO:0000256" key="4">
    <source>
        <dbReference type="ARBA" id="ARBA00022723"/>
    </source>
</evidence>
<name>A0AAV6Y668_9LAMI</name>
<accession>A0AAV6Y668</accession>
<evidence type="ECO:0008006" key="10">
    <source>
        <dbReference type="Google" id="ProtNLM"/>
    </source>
</evidence>
<evidence type="ECO:0000256" key="6">
    <source>
        <dbReference type="ARBA" id="ARBA00023004"/>
    </source>
</evidence>
<keyword evidence="4" id="KW-0479">Metal-binding</keyword>